<dbReference type="PROSITE" id="PS50977">
    <property type="entry name" value="HTH_TETR_2"/>
    <property type="match status" value="1"/>
</dbReference>
<dbReference type="PRINTS" id="PR00455">
    <property type="entry name" value="HTHTETR"/>
</dbReference>
<dbReference type="Pfam" id="PF00440">
    <property type="entry name" value="TetR_N"/>
    <property type="match status" value="1"/>
</dbReference>
<feature type="DNA-binding region" description="H-T-H motif" evidence="5">
    <location>
        <begin position="35"/>
        <end position="54"/>
    </location>
</feature>
<gene>
    <name evidence="7" type="ORF">AU492_08620</name>
    <name evidence="8" type="ORF">EC392_04525</name>
</gene>
<dbReference type="PANTHER" id="PTHR30055">
    <property type="entry name" value="HTH-TYPE TRANSCRIPTIONAL REGULATOR RUTR"/>
    <property type="match status" value="1"/>
</dbReference>
<feature type="domain" description="HTH tetR-type" evidence="6">
    <location>
        <begin position="12"/>
        <end position="72"/>
    </location>
</feature>
<evidence type="ECO:0000313" key="8">
    <source>
        <dbReference type="EMBL" id="ROH83438.1"/>
    </source>
</evidence>
<evidence type="ECO:0000259" key="6">
    <source>
        <dbReference type="PROSITE" id="PS50977"/>
    </source>
</evidence>
<dbReference type="Proteomes" id="UP000274511">
    <property type="component" value="Unassembled WGS sequence"/>
</dbReference>
<evidence type="ECO:0000313" key="10">
    <source>
        <dbReference type="Proteomes" id="UP000274511"/>
    </source>
</evidence>
<dbReference type="SUPFAM" id="SSF46689">
    <property type="entry name" value="Homeodomain-like"/>
    <property type="match status" value="1"/>
</dbReference>
<dbReference type="GO" id="GO:0000976">
    <property type="term" value="F:transcription cis-regulatory region binding"/>
    <property type="evidence" value="ECO:0007669"/>
    <property type="project" value="TreeGrafter"/>
</dbReference>
<organism evidence="8 10">
    <name type="scientific">Lonsdalea populi</name>
    <dbReference type="NCBI Taxonomy" id="1172565"/>
    <lineage>
        <taxon>Bacteria</taxon>
        <taxon>Pseudomonadati</taxon>
        <taxon>Pseudomonadota</taxon>
        <taxon>Gammaproteobacteria</taxon>
        <taxon>Enterobacterales</taxon>
        <taxon>Pectobacteriaceae</taxon>
        <taxon>Lonsdalea</taxon>
    </lineage>
</organism>
<keyword evidence="1" id="KW-0678">Repressor</keyword>
<dbReference type="Proteomes" id="UP000250186">
    <property type="component" value="Unassembled WGS sequence"/>
</dbReference>
<sequence length="200" mass="22610">MPSETPKQQHVRERQDRIIAAARQCFRRAGFHGAGMADIARVAELSVGQIYHYFTNKNAIIEEMVFRIAETRIAPLERELNHTARMPDILIGNAPYDEMYHNSDDNALMLEATAEASRNPRVAEILKAADERIFYQACLMLHKRYPRLSQASIAARVELIAALVQGTSTRSLLPSSAPRAELHQLYQHIIALLFSEDEAL</sequence>
<dbReference type="STRING" id="1172565.AU508_02730"/>
<dbReference type="EMBL" id="RJUJ01000003">
    <property type="protein sequence ID" value="ROH83438.1"/>
    <property type="molecule type" value="Genomic_DNA"/>
</dbReference>
<evidence type="ECO:0000313" key="7">
    <source>
        <dbReference type="EMBL" id="RAT34458.1"/>
    </source>
</evidence>
<keyword evidence="3 5" id="KW-0238">DNA-binding</keyword>
<dbReference type="PANTHER" id="PTHR30055:SF234">
    <property type="entry name" value="HTH-TYPE TRANSCRIPTIONAL REGULATOR BETI"/>
    <property type="match status" value="1"/>
</dbReference>
<comment type="caution">
    <text evidence="8">The sequence shown here is derived from an EMBL/GenBank/DDBJ whole genome shotgun (WGS) entry which is preliminary data.</text>
</comment>
<evidence type="ECO:0000256" key="1">
    <source>
        <dbReference type="ARBA" id="ARBA00022491"/>
    </source>
</evidence>
<dbReference type="OrthoDB" id="5816932at2"/>
<dbReference type="GO" id="GO:0003700">
    <property type="term" value="F:DNA-binding transcription factor activity"/>
    <property type="evidence" value="ECO:0007669"/>
    <property type="project" value="TreeGrafter"/>
</dbReference>
<dbReference type="RefSeq" id="WP_085685034.1">
    <property type="nucleotide sequence ID" value="NZ_CP065534.1"/>
</dbReference>
<dbReference type="Pfam" id="PF13977">
    <property type="entry name" value="TetR_C_6"/>
    <property type="match status" value="1"/>
</dbReference>
<reference evidence="7 9" key="1">
    <citation type="submission" date="2016-02" db="EMBL/GenBank/DDBJ databases">
        <title>Species-wide whole genome sequencing reveals diversity, host range in Lonsdalea quercina.</title>
        <authorList>
            <person name="Li Y."/>
        </authorList>
    </citation>
    <scope>NUCLEOTIDE SEQUENCE [LARGE SCALE GENOMIC DNA]</scope>
    <source>
        <strain evidence="7 9">CFCC 12721</strain>
    </source>
</reference>
<dbReference type="InterPro" id="IPR039538">
    <property type="entry name" value="BetI_C"/>
</dbReference>
<name>A0A3N0USZ7_9GAMM</name>
<dbReference type="InterPro" id="IPR050109">
    <property type="entry name" value="HTH-type_TetR-like_transc_reg"/>
</dbReference>
<dbReference type="InterPro" id="IPR001647">
    <property type="entry name" value="HTH_TetR"/>
</dbReference>
<dbReference type="AlphaFoldDB" id="A0A3N0USZ7"/>
<dbReference type="EMBL" id="LUSW01000016">
    <property type="protein sequence ID" value="RAT34458.1"/>
    <property type="molecule type" value="Genomic_DNA"/>
</dbReference>
<evidence type="ECO:0000313" key="9">
    <source>
        <dbReference type="Proteomes" id="UP000250186"/>
    </source>
</evidence>
<evidence type="ECO:0000256" key="5">
    <source>
        <dbReference type="PROSITE-ProRule" id="PRU00335"/>
    </source>
</evidence>
<keyword evidence="2" id="KW-0805">Transcription regulation</keyword>
<reference evidence="8 10" key="2">
    <citation type="submission" date="2018-10" db="EMBL/GenBank/DDBJ databases">
        <title>New species genome.</title>
        <authorList>
            <person name="Li Y."/>
        </authorList>
    </citation>
    <scope>NUCLEOTIDE SEQUENCE [LARGE SCALE GENOMIC DNA]</scope>
    <source>
        <strain evidence="8 10">L6_4B</strain>
    </source>
</reference>
<keyword evidence="9" id="KW-1185">Reference proteome</keyword>
<proteinExistence type="predicted"/>
<evidence type="ECO:0000256" key="2">
    <source>
        <dbReference type="ARBA" id="ARBA00023015"/>
    </source>
</evidence>
<dbReference type="InterPro" id="IPR009057">
    <property type="entry name" value="Homeodomain-like_sf"/>
</dbReference>
<evidence type="ECO:0000256" key="3">
    <source>
        <dbReference type="ARBA" id="ARBA00023125"/>
    </source>
</evidence>
<dbReference type="Gene3D" id="1.10.357.10">
    <property type="entry name" value="Tetracycline Repressor, domain 2"/>
    <property type="match status" value="1"/>
</dbReference>
<keyword evidence="4" id="KW-0804">Transcription</keyword>
<accession>A0A3N0USZ7</accession>
<protein>
    <submittedName>
        <fullName evidence="8">TetR/AcrR family transcriptional regulator</fullName>
    </submittedName>
</protein>
<evidence type="ECO:0000256" key="4">
    <source>
        <dbReference type="ARBA" id="ARBA00023163"/>
    </source>
</evidence>
<dbReference type="GeneID" id="61122619"/>